<dbReference type="PANTHER" id="PTHR43692:SF1">
    <property type="entry name" value="UDP-N-ACETYLMURAMOYLALANINE--D-GLUTAMATE LIGASE"/>
    <property type="match status" value="1"/>
</dbReference>
<gene>
    <name evidence="7" type="primary">murD</name>
    <name evidence="12" type="ORF">BET10_04135</name>
</gene>
<comment type="subcellular location">
    <subcellularLocation>
        <location evidence="1 7 8">Cytoplasm</location>
    </subcellularLocation>
</comment>
<dbReference type="GO" id="GO:0008360">
    <property type="term" value="P:regulation of cell shape"/>
    <property type="evidence" value="ECO:0007669"/>
    <property type="project" value="UniProtKB-KW"/>
</dbReference>
<name>A0A1S1MZS2_9GAMM</name>
<dbReference type="Gene3D" id="3.90.190.20">
    <property type="entry name" value="Mur ligase, C-terminal domain"/>
    <property type="match status" value="1"/>
</dbReference>
<dbReference type="RefSeq" id="WP_070983211.1">
    <property type="nucleotide sequence ID" value="NZ_MKJU01000006.1"/>
</dbReference>
<keyword evidence="3 7" id="KW-0963">Cytoplasm</keyword>
<keyword evidence="9" id="KW-0812">Transmembrane</keyword>
<evidence type="ECO:0000256" key="7">
    <source>
        <dbReference type="HAMAP-Rule" id="MF_00639"/>
    </source>
</evidence>
<comment type="catalytic activity">
    <reaction evidence="7 8">
        <text>UDP-N-acetyl-alpha-D-muramoyl-L-alanine + D-glutamate + ATP = UDP-N-acetyl-alpha-D-muramoyl-L-alanyl-D-glutamate + ADP + phosphate + H(+)</text>
        <dbReference type="Rhea" id="RHEA:16429"/>
        <dbReference type="ChEBI" id="CHEBI:15378"/>
        <dbReference type="ChEBI" id="CHEBI:29986"/>
        <dbReference type="ChEBI" id="CHEBI:30616"/>
        <dbReference type="ChEBI" id="CHEBI:43474"/>
        <dbReference type="ChEBI" id="CHEBI:83898"/>
        <dbReference type="ChEBI" id="CHEBI:83900"/>
        <dbReference type="ChEBI" id="CHEBI:456216"/>
        <dbReference type="EC" id="6.3.2.9"/>
    </reaction>
</comment>
<dbReference type="Gene3D" id="3.40.50.720">
    <property type="entry name" value="NAD(P)-binding Rossmann-like Domain"/>
    <property type="match status" value="1"/>
</dbReference>
<comment type="pathway">
    <text evidence="2 7 8">Cell wall biogenesis; peptidoglycan biosynthesis.</text>
</comment>
<feature type="binding site" evidence="7">
    <location>
        <begin position="118"/>
        <end position="124"/>
    </location>
    <ligand>
        <name>ATP</name>
        <dbReference type="ChEBI" id="CHEBI:30616"/>
    </ligand>
</feature>
<dbReference type="Pfam" id="PF21799">
    <property type="entry name" value="MurD-like_N"/>
    <property type="match status" value="1"/>
</dbReference>
<dbReference type="GO" id="GO:0005737">
    <property type="term" value="C:cytoplasm"/>
    <property type="evidence" value="ECO:0007669"/>
    <property type="project" value="UniProtKB-SubCell"/>
</dbReference>
<keyword evidence="7 8" id="KW-0131">Cell cycle</keyword>
<evidence type="ECO:0000313" key="13">
    <source>
        <dbReference type="Proteomes" id="UP000179786"/>
    </source>
</evidence>
<keyword evidence="9" id="KW-0472">Membrane</keyword>
<evidence type="ECO:0000259" key="11">
    <source>
        <dbReference type="Pfam" id="PF08245"/>
    </source>
</evidence>
<dbReference type="GO" id="GO:0008764">
    <property type="term" value="F:UDP-N-acetylmuramoylalanine-D-glutamate ligase activity"/>
    <property type="evidence" value="ECO:0007669"/>
    <property type="project" value="UniProtKB-UniRule"/>
</dbReference>
<dbReference type="GO" id="GO:0051301">
    <property type="term" value="P:cell division"/>
    <property type="evidence" value="ECO:0007669"/>
    <property type="project" value="UniProtKB-KW"/>
</dbReference>
<dbReference type="GO" id="GO:0005524">
    <property type="term" value="F:ATP binding"/>
    <property type="evidence" value="ECO:0007669"/>
    <property type="project" value="UniProtKB-UniRule"/>
</dbReference>
<evidence type="ECO:0000256" key="3">
    <source>
        <dbReference type="ARBA" id="ARBA00022490"/>
    </source>
</evidence>
<dbReference type="STRING" id="1859457.BET10_04135"/>
<dbReference type="Proteomes" id="UP000179786">
    <property type="component" value="Unassembled WGS sequence"/>
</dbReference>
<dbReference type="PANTHER" id="PTHR43692">
    <property type="entry name" value="UDP-N-ACETYLMURAMOYLALANINE--D-GLUTAMATE LIGASE"/>
    <property type="match status" value="1"/>
</dbReference>
<protein>
    <recommendedName>
        <fullName evidence="7 8">UDP-N-acetylmuramoylalanine--D-glutamate ligase</fullName>
        <ecNumber evidence="7 8">6.3.2.9</ecNumber>
    </recommendedName>
    <alternativeName>
        <fullName evidence="7">D-glutamic acid-adding enzyme</fullName>
    </alternativeName>
    <alternativeName>
        <fullName evidence="7">UDP-N-acetylmuramoyl-L-alanyl-D-glutamate synthetase</fullName>
    </alternativeName>
</protein>
<proteinExistence type="inferred from homology"/>
<keyword evidence="7 8" id="KW-0132">Cell division</keyword>
<dbReference type="NCBIfam" id="TIGR01087">
    <property type="entry name" value="murD"/>
    <property type="match status" value="1"/>
</dbReference>
<dbReference type="HAMAP" id="MF_00639">
    <property type="entry name" value="MurD"/>
    <property type="match status" value="1"/>
</dbReference>
<keyword evidence="7 8" id="KW-0573">Peptidoglycan synthesis</keyword>
<dbReference type="AlphaFoldDB" id="A0A1S1MZS2"/>
<dbReference type="GO" id="GO:0009252">
    <property type="term" value="P:peptidoglycan biosynthetic process"/>
    <property type="evidence" value="ECO:0007669"/>
    <property type="project" value="UniProtKB-UniRule"/>
</dbReference>
<evidence type="ECO:0000256" key="1">
    <source>
        <dbReference type="ARBA" id="ARBA00004496"/>
    </source>
</evidence>
<organism evidence="12 13">
    <name type="scientific">Pseudoalteromonas amylolytica</name>
    <dbReference type="NCBI Taxonomy" id="1859457"/>
    <lineage>
        <taxon>Bacteria</taxon>
        <taxon>Pseudomonadati</taxon>
        <taxon>Pseudomonadota</taxon>
        <taxon>Gammaproteobacteria</taxon>
        <taxon>Alteromonadales</taxon>
        <taxon>Pseudoalteromonadaceae</taxon>
        <taxon>Pseudoalteromonas</taxon>
    </lineage>
</organism>
<dbReference type="Pfam" id="PF08245">
    <property type="entry name" value="Mur_ligase_M"/>
    <property type="match status" value="1"/>
</dbReference>
<dbReference type="UniPathway" id="UPA00219"/>
<dbReference type="GO" id="GO:0071555">
    <property type="term" value="P:cell wall organization"/>
    <property type="evidence" value="ECO:0007669"/>
    <property type="project" value="UniProtKB-KW"/>
</dbReference>
<dbReference type="EMBL" id="MKJU01000006">
    <property type="protein sequence ID" value="OHU92653.1"/>
    <property type="molecule type" value="Genomic_DNA"/>
</dbReference>
<comment type="caution">
    <text evidence="12">The sequence shown here is derived from an EMBL/GenBank/DDBJ whole genome shotgun (WGS) entry which is preliminary data.</text>
</comment>
<dbReference type="InterPro" id="IPR036615">
    <property type="entry name" value="Mur_ligase_C_dom_sf"/>
</dbReference>
<keyword evidence="6 7" id="KW-0067">ATP-binding</keyword>
<dbReference type="SUPFAM" id="SSF51984">
    <property type="entry name" value="MurCD N-terminal domain"/>
    <property type="match status" value="1"/>
</dbReference>
<feature type="domain" description="Mur ligase central" evidence="11">
    <location>
        <begin position="116"/>
        <end position="281"/>
    </location>
</feature>
<keyword evidence="7 8" id="KW-0133">Cell shape</keyword>
<evidence type="ECO:0000256" key="9">
    <source>
        <dbReference type="SAM" id="Phobius"/>
    </source>
</evidence>
<keyword evidence="7 8" id="KW-0961">Cell wall biogenesis/degradation</keyword>
<dbReference type="Pfam" id="PF02875">
    <property type="entry name" value="Mur_ligase_C"/>
    <property type="match status" value="1"/>
</dbReference>
<evidence type="ECO:0000256" key="5">
    <source>
        <dbReference type="ARBA" id="ARBA00022741"/>
    </source>
</evidence>
<keyword evidence="9" id="KW-1133">Transmembrane helix</keyword>
<dbReference type="InterPro" id="IPR004101">
    <property type="entry name" value="Mur_ligase_C"/>
</dbReference>
<feature type="domain" description="Mur ligase C-terminal" evidence="10">
    <location>
        <begin position="304"/>
        <end position="416"/>
    </location>
</feature>
<sequence>MQYLNAIRNKNITVLGLGVTGLGIVRFLLSHNIVPRIVDSRPVPPGAQWLADNEPDCEAVFGPLAEAGLSSADMIIISPGIALYEAAVAQAIADGVEVIGDIELFARLNDKPVVAVTGSNGKSTVVTLASQVLNKAGIKVGLGGNIGTAALDLLDQDVDVFVLELSSFQLETTHSLKCASAMILNITEDHMDRYPNFSAYCEAKQRIYQHTEHLVFNANDENTFSNCQLGVSVALDNADYQLVTHDGERYFAAHGKALLPVSCMKLQGNHNQFNALAVMALLAPFSLPLAAFEQAFSEFKGLDHRCQLVADYKGIKYFNDSKATNVGATVAALESLATTEGKIILIVGGDAKDADLTPLAGPMGKYCKAIYGFGKDGSLFLSMHRNSHLVATLEDAVKQAQAIASNGDCILLAPACASIDMYPNYMARGEEFCRLVDEVTRC</sequence>
<evidence type="ECO:0000256" key="8">
    <source>
        <dbReference type="RuleBase" id="RU003664"/>
    </source>
</evidence>
<feature type="transmembrane region" description="Helical" evidence="9">
    <location>
        <begin position="12"/>
        <end position="29"/>
    </location>
</feature>
<dbReference type="SUPFAM" id="SSF53244">
    <property type="entry name" value="MurD-like peptide ligases, peptide-binding domain"/>
    <property type="match status" value="1"/>
</dbReference>
<dbReference type="Gene3D" id="3.40.1190.10">
    <property type="entry name" value="Mur-like, catalytic domain"/>
    <property type="match status" value="1"/>
</dbReference>
<keyword evidence="4 7" id="KW-0436">Ligase</keyword>
<evidence type="ECO:0000256" key="2">
    <source>
        <dbReference type="ARBA" id="ARBA00004752"/>
    </source>
</evidence>
<keyword evidence="5 7" id="KW-0547">Nucleotide-binding</keyword>
<dbReference type="OrthoDB" id="9809796at2"/>
<evidence type="ECO:0000256" key="4">
    <source>
        <dbReference type="ARBA" id="ARBA00022598"/>
    </source>
</evidence>
<dbReference type="EC" id="6.3.2.9" evidence="7 8"/>
<comment type="similarity">
    <text evidence="7">Belongs to the MurCDEF family.</text>
</comment>
<dbReference type="InterPro" id="IPR013221">
    <property type="entry name" value="Mur_ligase_cen"/>
</dbReference>
<keyword evidence="13" id="KW-1185">Reference proteome</keyword>
<dbReference type="InterPro" id="IPR036565">
    <property type="entry name" value="Mur-like_cat_sf"/>
</dbReference>
<dbReference type="InterPro" id="IPR005762">
    <property type="entry name" value="MurD"/>
</dbReference>
<dbReference type="SUPFAM" id="SSF53623">
    <property type="entry name" value="MurD-like peptide ligases, catalytic domain"/>
    <property type="match status" value="1"/>
</dbReference>
<accession>A0A1S1MZS2</accession>
<reference evidence="12 13" key="1">
    <citation type="submission" date="2016-09" db="EMBL/GenBank/DDBJ databases">
        <title>Pseudoalteromonas amylolytica sp. nov., isolated from the surface seawater.</title>
        <authorList>
            <person name="Wu Y.-H."/>
            <person name="Cheng H."/>
            <person name="Jin X.-B."/>
            <person name="Wang C.-S."/>
            <person name="Xu X.-W."/>
        </authorList>
    </citation>
    <scope>NUCLEOTIDE SEQUENCE [LARGE SCALE GENOMIC DNA]</scope>
    <source>
        <strain evidence="12 13">JW1</strain>
    </source>
</reference>
<evidence type="ECO:0000259" key="10">
    <source>
        <dbReference type="Pfam" id="PF02875"/>
    </source>
</evidence>
<evidence type="ECO:0000256" key="6">
    <source>
        <dbReference type="ARBA" id="ARBA00022840"/>
    </source>
</evidence>
<comment type="function">
    <text evidence="7 8">Cell wall formation. Catalyzes the addition of glutamate to the nucleotide precursor UDP-N-acetylmuramoyl-L-alanine (UMA).</text>
</comment>
<evidence type="ECO:0000313" key="12">
    <source>
        <dbReference type="EMBL" id="OHU92653.1"/>
    </source>
</evidence>